<proteinExistence type="predicted"/>
<dbReference type="Proteomes" id="UP000492820">
    <property type="component" value="Unassembled WGS sequence"/>
</dbReference>
<dbReference type="AlphaFoldDB" id="A0A068WX38"/>
<feature type="compositionally biased region" description="Basic and acidic residues" evidence="1">
    <location>
        <begin position="13"/>
        <end position="52"/>
    </location>
</feature>
<evidence type="ECO:0000256" key="1">
    <source>
        <dbReference type="SAM" id="MobiDB-lite"/>
    </source>
</evidence>
<evidence type="ECO:0000313" key="2">
    <source>
        <dbReference type="EMBL" id="CDS24724.1"/>
    </source>
</evidence>
<dbReference type="EMBL" id="LK028616">
    <property type="protein sequence ID" value="CDS24724.1"/>
    <property type="molecule type" value="Genomic_DNA"/>
</dbReference>
<reference evidence="2 3" key="1">
    <citation type="journal article" date="2013" name="Nature">
        <title>The genomes of four tapeworm species reveal adaptations to parasitism.</title>
        <authorList>
            <person name="Tsai I.J."/>
            <person name="Zarowiecki M."/>
            <person name="Holroyd N."/>
            <person name="Garciarrubio A."/>
            <person name="Sanchez-Flores A."/>
            <person name="Brooks K.L."/>
            <person name="Tracey A."/>
            <person name="Bobes R.J."/>
            <person name="Fragoso G."/>
            <person name="Sciutto E."/>
            <person name="Aslett M."/>
            <person name="Beasley H."/>
            <person name="Bennett H.M."/>
            <person name="Cai J."/>
            <person name="Camicia F."/>
            <person name="Clark R."/>
            <person name="Cucher M."/>
            <person name="De Silva N."/>
            <person name="Day T.A."/>
            <person name="Deplazes P."/>
            <person name="Estrada K."/>
            <person name="Fernandez C."/>
            <person name="Holland P.W."/>
            <person name="Hou J."/>
            <person name="Hu S."/>
            <person name="Huckvale T."/>
            <person name="Hung S.S."/>
            <person name="Kamenetzky L."/>
            <person name="Keane J.A."/>
            <person name="Kiss F."/>
            <person name="Koziol U."/>
            <person name="Lambert O."/>
            <person name="Liu K."/>
            <person name="Luo X."/>
            <person name="Luo Y."/>
            <person name="Macchiaroli N."/>
            <person name="Nichol S."/>
            <person name="Paps J."/>
            <person name="Parkinson J."/>
            <person name="Pouchkina-Stantcheva N."/>
            <person name="Riddiford N."/>
            <person name="Rosenzvit M."/>
            <person name="Salinas G."/>
            <person name="Wasmuth J.D."/>
            <person name="Zamanian M."/>
            <person name="Zheng Y."/>
            <person name="Cai X."/>
            <person name="Soberon X."/>
            <person name="Olson P.D."/>
            <person name="Laclette J.P."/>
            <person name="Brehm K."/>
            <person name="Berriman M."/>
            <person name="Garciarrubio A."/>
            <person name="Bobes R.J."/>
            <person name="Fragoso G."/>
            <person name="Sanchez-Flores A."/>
            <person name="Estrada K."/>
            <person name="Cevallos M.A."/>
            <person name="Morett E."/>
            <person name="Gonzalez V."/>
            <person name="Portillo T."/>
            <person name="Ochoa-Leyva A."/>
            <person name="Jose M.V."/>
            <person name="Sciutto E."/>
            <person name="Landa A."/>
            <person name="Jimenez L."/>
            <person name="Valdes V."/>
            <person name="Carrero J.C."/>
            <person name="Larralde C."/>
            <person name="Morales-Montor J."/>
            <person name="Limon-Lason J."/>
            <person name="Soberon X."/>
            <person name="Laclette J.P."/>
        </authorList>
    </citation>
    <scope>NUCLEOTIDE SEQUENCE [LARGE SCALE GENOMIC DNA]</scope>
</reference>
<sequence length="83" mass="9777">MADWEVGSDGETAMERKAVEVEDEKEPGNEDEPKRQGGVDNELDRGNDDNVQKRKNQLHRYDYVHVYQKHRHRFNAYNLVVGY</sequence>
<reference evidence="4" key="3">
    <citation type="submission" date="2020-10" db="UniProtKB">
        <authorList>
            <consortium name="WormBaseParasite"/>
        </authorList>
    </citation>
    <scope>IDENTIFICATION</scope>
</reference>
<name>A0A068WX38_ECHGR</name>
<feature type="region of interest" description="Disordered" evidence="1">
    <location>
        <begin position="1"/>
        <end position="57"/>
    </location>
</feature>
<organism evidence="2">
    <name type="scientific">Echinococcus granulosus</name>
    <name type="common">Hydatid tapeworm</name>
    <dbReference type="NCBI Taxonomy" id="6210"/>
    <lineage>
        <taxon>Eukaryota</taxon>
        <taxon>Metazoa</taxon>
        <taxon>Spiralia</taxon>
        <taxon>Lophotrochozoa</taxon>
        <taxon>Platyhelminthes</taxon>
        <taxon>Cestoda</taxon>
        <taxon>Eucestoda</taxon>
        <taxon>Cyclophyllidea</taxon>
        <taxon>Taeniidae</taxon>
        <taxon>Echinococcus</taxon>
        <taxon>Echinococcus granulosus group</taxon>
    </lineage>
</organism>
<accession>A0A068WX38</accession>
<evidence type="ECO:0000313" key="4">
    <source>
        <dbReference type="WBParaSite" id="EgrG_002049000"/>
    </source>
</evidence>
<dbReference type="WBParaSite" id="EgrG_002049000">
    <property type="protein sequence ID" value="EgrG_002049000"/>
    <property type="gene ID" value="EgrG_002049000"/>
</dbReference>
<gene>
    <name evidence="2" type="ORF">EgrG_002049000</name>
</gene>
<reference evidence="2" key="2">
    <citation type="submission" date="2014-06" db="EMBL/GenBank/DDBJ databases">
        <authorList>
            <person name="Aslett M."/>
        </authorList>
    </citation>
    <scope>NUCLEOTIDE SEQUENCE</scope>
</reference>
<evidence type="ECO:0000313" key="3">
    <source>
        <dbReference type="Proteomes" id="UP000492820"/>
    </source>
</evidence>
<dbReference type="OrthoDB" id="6311615at2759"/>
<protein>
    <submittedName>
        <fullName evidence="2 4">Uncharacterized protein</fullName>
    </submittedName>
</protein>